<evidence type="ECO:0000256" key="1">
    <source>
        <dbReference type="SAM" id="MobiDB-lite"/>
    </source>
</evidence>
<evidence type="ECO:0000313" key="2">
    <source>
        <dbReference type="EMBL" id="KIH68906.1"/>
    </source>
</evidence>
<protein>
    <submittedName>
        <fullName evidence="2">Uncharacterized protein</fullName>
    </submittedName>
</protein>
<feature type="region of interest" description="Disordered" evidence="1">
    <location>
        <begin position="127"/>
        <end position="152"/>
    </location>
</feature>
<proteinExistence type="predicted"/>
<dbReference type="Proteomes" id="UP000054047">
    <property type="component" value="Unassembled WGS sequence"/>
</dbReference>
<organism evidence="2 3">
    <name type="scientific">Ancylostoma duodenale</name>
    <dbReference type="NCBI Taxonomy" id="51022"/>
    <lineage>
        <taxon>Eukaryota</taxon>
        <taxon>Metazoa</taxon>
        <taxon>Ecdysozoa</taxon>
        <taxon>Nematoda</taxon>
        <taxon>Chromadorea</taxon>
        <taxon>Rhabditida</taxon>
        <taxon>Rhabditina</taxon>
        <taxon>Rhabditomorpha</taxon>
        <taxon>Strongyloidea</taxon>
        <taxon>Ancylostomatidae</taxon>
        <taxon>Ancylostomatinae</taxon>
        <taxon>Ancylostoma</taxon>
    </lineage>
</organism>
<dbReference type="AlphaFoldDB" id="A0A0C2HGZ5"/>
<keyword evidence="3" id="KW-1185">Reference proteome</keyword>
<name>A0A0C2HGZ5_9BILA</name>
<accession>A0A0C2HGZ5</accession>
<sequence length="152" mass="16290">MSFISGLRTVMEVLNHIASTLDRLSSRVDALLTCMDAMLTRMDAIEAAMQTLLERSAPKSNCSFCTLEMLPLSGPRFAPRACEETGIMPSVLDGVTVVMLTTCYSVIAGDPGTVPTSGIDSELHIFSSAKQPQPSSQQPTSDATELSPSTFR</sequence>
<feature type="compositionally biased region" description="Polar residues" evidence="1">
    <location>
        <begin position="140"/>
        <end position="152"/>
    </location>
</feature>
<evidence type="ECO:0000313" key="3">
    <source>
        <dbReference type="Proteomes" id="UP000054047"/>
    </source>
</evidence>
<reference evidence="2 3" key="1">
    <citation type="submission" date="2013-12" db="EMBL/GenBank/DDBJ databases">
        <title>Draft genome of the parsitic nematode Ancylostoma duodenale.</title>
        <authorList>
            <person name="Mitreva M."/>
        </authorList>
    </citation>
    <scope>NUCLEOTIDE SEQUENCE [LARGE SCALE GENOMIC DNA]</scope>
    <source>
        <strain evidence="2 3">Zhejiang</strain>
    </source>
</reference>
<dbReference type="EMBL" id="KN726259">
    <property type="protein sequence ID" value="KIH68906.1"/>
    <property type="molecule type" value="Genomic_DNA"/>
</dbReference>
<gene>
    <name evidence="2" type="ORF">ANCDUO_00752</name>
</gene>
<feature type="compositionally biased region" description="Low complexity" evidence="1">
    <location>
        <begin position="127"/>
        <end position="139"/>
    </location>
</feature>